<organism evidence="1 2">
    <name type="scientific">Pocillopora meandrina</name>
    <dbReference type="NCBI Taxonomy" id="46732"/>
    <lineage>
        <taxon>Eukaryota</taxon>
        <taxon>Metazoa</taxon>
        <taxon>Cnidaria</taxon>
        <taxon>Anthozoa</taxon>
        <taxon>Hexacorallia</taxon>
        <taxon>Scleractinia</taxon>
        <taxon>Astrocoeniina</taxon>
        <taxon>Pocilloporidae</taxon>
        <taxon>Pocillopora</taxon>
    </lineage>
</organism>
<dbReference type="EMBL" id="CALNXJ010000008">
    <property type="protein sequence ID" value="CAH3046705.1"/>
    <property type="molecule type" value="Genomic_DNA"/>
</dbReference>
<reference evidence="1 2" key="1">
    <citation type="submission" date="2022-05" db="EMBL/GenBank/DDBJ databases">
        <authorList>
            <consortium name="Genoscope - CEA"/>
            <person name="William W."/>
        </authorList>
    </citation>
    <scope>NUCLEOTIDE SEQUENCE [LARGE SCALE GENOMIC DNA]</scope>
</reference>
<dbReference type="Proteomes" id="UP001159428">
    <property type="component" value="Unassembled WGS sequence"/>
</dbReference>
<evidence type="ECO:0000313" key="1">
    <source>
        <dbReference type="EMBL" id="CAH3046705.1"/>
    </source>
</evidence>
<protein>
    <submittedName>
        <fullName evidence="1">Uncharacterized protein</fullName>
    </submittedName>
</protein>
<gene>
    <name evidence="1" type="ORF">PMEA_00033409</name>
</gene>
<proteinExistence type="predicted"/>
<name>A0AAU9W6N1_9CNID</name>
<keyword evidence="2" id="KW-1185">Reference proteome</keyword>
<evidence type="ECO:0000313" key="2">
    <source>
        <dbReference type="Proteomes" id="UP001159428"/>
    </source>
</evidence>
<dbReference type="AlphaFoldDB" id="A0AAU9W6N1"/>
<sequence>MDAATKQEVLERHNKNTVFKKSVLKLNRTSYPSQDIFNILLSFDGKERICKACHSKVNQGSLPCQARVNNLYVDNIPTN</sequence>
<accession>A0AAU9W6N1</accession>
<comment type="caution">
    <text evidence="1">The sequence shown here is derived from an EMBL/GenBank/DDBJ whole genome shotgun (WGS) entry which is preliminary data.</text>
</comment>